<sequence>RIVSEWISFPDEQPVAVSSEQQHQGSEQSKSETCESHTSALKAPTMSMSHIAQGESQSSIMTPSERAETKQKMYEEESLKLSERVVELFHLAVVIGIVEMWRKNMRIRKHARASRGIHRISTRLLDKRASRRIAANEGSDTPIISGASVNHMSLSNKSVCGRGNLFHQMILAIQQVEKELRIGGIALEEECRDREDGYLAFDRRREVLKEQLKGRKMEESISSTKDRAPKTGPSASVDTGLSSPPKKDVRWDPSTLPRESGSHYDTQSEHSANSHSTANALDTTALLSMSSSLLETLTKTGPVFIGAKIGDISIHIYEEFEERIHISAHSIGIEGVTENILSNKDISSISLPEKQIMALQENPAEEAKKPTLKTTDMPSMSNTIRIIPGSSSNSTDSNTEMAQQFRFSKASFKTHESLPNGGYSISLSVELSLKASIQPQGLCTIAAVCGSFVQLANRRADIQKRKKALLSMQQHSADISTRDGLNSMTSHSQESVSFTHESLPNGGYSISLAVELSLKASIQPQGLCTIAAVCGSFVQLANRRADIQKRKKALLSMQQHSADISTRDGLNSMTSHSQESVSFVPAREITHRRHNSSLGIVKHDHDPEETTEKERSMPNHVGTTSVMKVLRKDSSTTIGIIQPSEEFIEPTNPSQISQPSIQTQASAYDNIAESESTAPFSETLIAISLCVNEANITLHEECPSSPSNSSLVYSLGKMGIMASYTPRVFDKVLSAAPVVDDVEEDEDEDEEYLLPDGDIPTLNPYTIDVMAFSFIISESALEFVLSKNTQSKVRREAIKQLERSKRSSLHRYQENKRSGVTADYEYLNSISAKKRAQLEQESKGIFLNPVGKVNLETTCLQVSYAQQVGQRSQIQGTGKKIAVHIDIKGLNCYVGSREVHFEDALSFMEVWKSEMDKMMKLLKDNGIGKQSPRILSAHASPHDVDISEITEETETTTCGFSSQTGPSSTTGVTISSSNPMIDDFIMDTMSLIDVPYAIDITARVRKGMSIEINMAQGNVSFSIPYFFLSASTLSGETYLATRLGGIQFNIVSYLLIGKENEGKFDLPSLVFTIMILNKAKKKNRSISDVGKSIECKLEIESKHNVLEQDSLFSVVRVLQQLFNGLSYVADAVTATLENEEEE</sequence>
<dbReference type="EMBL" id="BQXS01010831">
    <property type="protein sequence ID" value="GKT34563.1"/>
    <property type="molecule type" value="Genomic_DNA"/>
</dbReference>
<accession>A0ABQ5KPX8</accession>
<gene>
    <name evidence="2" type="ORF">ADUPG1_007898</name>
</gene>
<feature type="region of interest" description="Disordered" evidence="1">
    <location>
        <begin position="213"/>
        <end position="276"/>
    </location>
</feature>
<feature type="non-terminal residue" evidence="2">
    <location>
        <position position="1142"/>
    </location>
</feature>
<evidence type="ECO:0000313" key="2">
    <source>
        <dbReference type="EMBL" id="GKT34563.1"/>
    </source>
</evidence>
<dbReference type="Proteomes" id="UP001057375">
    <property type="component" value="Unassembled WGS sequence"/>
</dbReference>
<feature type="compositionally biased region" description="Low complexity" evidence="1">
    <location>
        <begin position="18"/>
        <end position="28"/>
    </location>
</feature>
<keyword evidence="3" id="KW-1185">Reference proteome</keyword>
<organism evidence="2 3">
    <name type="scientific">Aduncisulcus paluster</name>
    <dbReference type="NCBI Taxonomy" id="2918883"/>
    <lineage>
        <taxon>Eukaryota</taxon>
        <taxon>Metamonada</taxon>
        <taxon>Carpediemonas-like organisms</taxon>
        <taxon>Aduncisulcus</taxon>
    </lineage>
</organism>
<proteinExistence type="predicted"/>
<feature type="compositionally biased region" description="Polar residues" evidence="1">
    <location>
        <begin position="46"/>
        <end position="62"/>
    </location>
</feature>
<feature type="compositionally biased region" description="Basic and acidic residues" evidence="1">
    <location>
        <begin position="213"/>
        <end position="229"/>
    </location>
</feature>
<evidence type="ECO:0000256" key="1">
    <source>
        <dbReference type="SAM" id="MobiDB-lite"/>
    </source>
</evidence>
<protein>
    <submittedName>
        <fullName evidence="2">Uncharacterized protein</fullName>
    </submittedName>
</protein>
<feature type="non-terminal residue" evidence="2">
    <location>
        <position position="1"/>
    </location>
</feature>
<evidence type="ECO:0000313" key="3">
    <source>
        <dbReference type="Proteomes" id="UP001057375"/>
    </source>
</evidence>
<name>A0ABQ5KPX8_9EUKA</name>
<reference evidence="2" key="1">
    <citation type="submission" date="2022-03" db="EMBL/GenBank/DDBJ databases">
        <title>Draft genome sequence of Aduncisulcus paluster, a free-living microaerophilic Fornicata.</title>
        <authorList>
            <person name="Yuyama I."/>
            <person name="Kume K."/>
            <person name="Tamura T."/>
            <person name="Inagaki Y."/>
            <person name="Hashimoto T."/>
        </authorList>
    </citation>
    <scope>NUCLEOTIDE SEQUENCE</scope>
    <source>
        <strain evidence="2">NY0171</strain>
    </source>
</reference>
<comment type="caution">
    <text evidence="2">The sequence shown here is derived from an EMBL/GenBank/DDBJ whole genome shotgun (WGS) entry which is preliminary data.</text>
</comment>
<feature type="compositionally biased region" description="Polar residues" evidence="1">
    <location>
        <begin position="233"/>
        <end position="242"/>
    </location>
</feature>
<feature type="region of interest" description="Disordered" evidence="1">
    <location>
        <begin position="13"/>
        <end position="73"/>
    </location>
</feature>